<reference evidence="2" key="1">
    <citation type="submission" date="2023-07" db="EMBL/GenBank/DDBJ databases">
        <title>Genomic Encyclopedia of Type Strains, Phase IV (KMG-IV): sequencing the most valuable type-strain genomes for metagenomic binning, comparative biology and taxonomic classification.</title>
        <authorList>
            <person name="Goeker M."/>
        </authorList>
    </citation>
    <scope>NUCLEOTIDE SEQUENCE</scope>
    <source>
        <strain evidence="2">DSM 19569</strain>
    </source>
</reference>
<keyword evidence="1" id="KW-0812">Transmembrane</keyword>
<organism evidence="2 3">
    <name type="scientific">Methylobacterium brachiatum</name>
    <dbReference type="NCBI Taxonomy" id="269660"/>
    <lineage>
        <taxon>Bacteria</taxon>
        <taxon>Pseudomonadati</taxon>
        <taxon>Pseudomonadota</taxon>
        <taxon>Alphaproteobacteria</taxon>
        <taxon>Hyphomicrobiales</taxon>
        <taxon>Methylobacteriaceae</taxon>
        <taxon>Methylobacterium</taxon>
    </lineage>
</organism>
<proteinExistence type="predicted"/>
<evidence type="ECO:0000256" key="1">
    <source>
        <dbReference type="SAM" id="Phobius"/>
    </source>
</evidence>
<accession>A0AAJ1TYW2</accession>
<gene>
    <name evidence="2" type="ORF">QO001_006115</name>
</gene>
<evidence type="ECO:0008006" key="4">
    <source>
        <dbReference type="Google" id="ProtNLM"/>
    </source>
</evidence>
<dbReference type="Proteomes" id="UP001223420">
    <property type="component" value="Unassembled WGS sequence"/>
</dbReference>
<dbReference type="AlphaFoldDB" id="A0AAJ1TYW2"/>
<sequence>MEEDCTHSAKSHFNAQARWNRWNYLFGLPSVVISALAGTAFFKDYAAVAGVMTAVVTVLTALMTFLKPSERANAHKNSGDQYLSLRNDARVYRLIGLTMATEEEAAIAGMTGLTTRRNELNQASPPVSGRDFRKAKVGIDAGEAVHAVDRREAQA</sequence>
<dbReference type="NCBIfam" id="NF033632">
    <property type="entry name" value="SLATT_4"/>
    <property type="match status" value="1"/>
</dbReference>
<feature type="transmembrane region" description="Helical" evidence="1">
    <location>
        <begin position="48"/>
        <end position="66"/>
    </location>
</feature>
<keyword evidence="1" id="KW-1133">Transmembrane helix</keyword>
<evidence type="ECO:0000313" key="2">
    <source>
        <dbReference type="EMBL" id="MDQ0547159.1"/>
    </source>
</evidence>
<name>A0AAJ1TYW2_9HYPH</name>
<feature type="transmembrane region" description="Helical" evidence="1">
    <location>
        <begin position="22"/>
        <end position="42"/>
    </location>
</feature>
<protein>
    <recommendedName>
        <fullName evidence="4">SLATT domain-containing protein</fullName>
    </recommendedName>
</protein>
<keyword evidence="1" id="KW-0472">Membrane</keyword>
<comment type="caution">
    <text evidence="2">The sequence shown here is derived from an EMBL/GenBank/DDBJ whole genome shotgun (WGS) entry which is preliminary data.</text>
</comment>
<evidence type="ECO:0000313" key="3">
    <source>
        <dbReference type="Proteomes" id="UP001223420"/>
    </source>
</evidence>
<dbReference type="EMBL" id="JAUSWL010000022">
    <property type="protein sequence ID" value="MDQ0547159.1"/>
    <property type="molecule type" value="Genomic_DNA"/>
</dbReference>
<dbReference type="RefSeq" id="WP_230368082.1">
    <property type="nucleotide sequence ID" value="NZ_JAJALK010000021.1"/>
</dbReference>